<dbReference type="AlphaFoldDB" id="A0A6A4GMN2"/>
<keyword evidence="3" id="KW-1185">Reference proteome</keyword>
<accession>A0A6A4GMN2</accession>
<evidence type="ECO:0000313" key="2">
    <source>
        <dbReference type="EMBL" id="KAE9387009.1"/>
    </source>
</evidence>
<proteinExistence type="predicted"/>
<evidence type="ECO:0000256" key="1">
    <source>
        <dbReference type="SAM" id="MobiDB-lite"/>
    </source>
</evidence>
<feature type="region of interest" description="Disordered" evidence="1">
    <location>
        <begin position="159"/>
        <end position="178"/>
    </location>
</feature>
<reference evidence="2" key="1">
    <citation type="journal article" date="2019" name="Environ. Microbiol.">
        <title>Fungal ecological strategies reflected in gene transcription - a case study of two litter decomposers.</title>
        <authorList>
            <person name="Barbi F."/>
            <person name="Kohler A."/>
            <person name="Barry K."/>
            <person name="Baskaran P."/>
            <person name="Daum C."/>
            <person name="Fauchery L."/>
            <person name="Ihrmark K."/>
            <person name="Kuo A."/>
            <person name="LaButti K."/>
            <person name="Lipzen A."/>
            <person name="Morin E."/>
            <person name="Grigoriev I.V."/>
            <person name="Henrissat B."/>
            <person name="Lindahl B."/>
            <person name="Martin F."/>
        </authorList>
    </citation>
    <scope>NUCLEOTIDE SEQUENCE</scope>
    <source>
        <strain evidence="2">JB14</strain>
    </source>
</reference>
<dbReference type="Proteomes" id="UP000799118">
    <property type="component" value="Unassembled WGS sequence"/>
</dbReference>
<gene>
    <name evidence="2" type="ORF">BT96DRAFT_948692</name>
</gene>
<name>A0A6A4GMN2_9AGAR</name>
<organism evidence="2 3">
    <name type="scientific">Gymnopus androsaceus JB14</name>
    <dbReference type="NCBI Taxonomy" id="1447944"/>
    <lineage>
        <taxon>Eukaryota</taxon>
        <taxon>Fungi</taxon>
        <taxon>Dikarya</taxon>
        <taxon>Basidiomycota</taxon>
        <taxon>Agaricomycotina</taxon>
        <taxon>Agaricomycetes</taxon>
        <taxon>Agaricomycetidae</taxon>
        <taxon>Agaricales</taxon>
        <taxon>Marasmiineae</taxon>
        <taxon>Omphalotaceae</taxon>
        <taxon>Gymnopus</taxon>
    </lineage>
</organism>
<protein>
    <submittedName>
        <fullName evidence="2">Uncharacterized protein</fullName>
    </submittedName>
</protein>
<dbReference type="EMBL" id="ML769830">
    <property type="protein sequence ID" value="KAE9387009.1"/>
    <property type="molecule type" value="Genomic_DNA"/>
</dbReference>
<sequence length="418" mass="45466">MNLVGGIGRGRGVAGSSIDRGMSRRAWSDLGWKEGYICCWSVRQRRKWYSWSRKTRYRRCKLVELVWEVKVLKIRSGGGNKSARGAAAANVGNDDSTSAYFCESMSSRGIPGLEEGTESIPSLDEDLDLDLLPSSAEGYGEIVDPVCERTAYDSEVLTSSSAVVQDDEEDNEAPDGGVGVCGRLLAADENDDDEELKRNSKNLDSCCGGGCCCGGGEGIACALSEGGMDAERARLASAASLLPSPISRILIFDLSSNSFVSAIGLGKNPASSLTAPNLSANRLLAHEEFLVLIFITMEAGLGFEGWPSGLGLEFSGVAEIQKEIYGDQILPKVIRKNLNLQGTYREKIFPKTYSDSVTPEVFCKVCRTHNKTYSEILSHEKFCSDNVTHEYYCKLTGTILATHRIFVGMAYSLRFEVK</sequence>
<evidence type="ECO:0000313" key="3">
    <source>
        <dbReference type="Proteomes" id="UP000799118"/>
    </source>
</evidence>